<evidence type="ECO:0000256" key="1">
    <source>
        <dbReference type="SAM" id="MobiDB-lite"/>
    </source>
</evidence>
<feature type="non-terminal residue" evidence="2">
    <location>
        <position position="1"/>
    </location>
</feature>
<gene>
    <name evidence="2" type="ORF">CCAP1982_LOCUS21219</name>
</gene>
<dbReference type="AlphaFoldDB" id="A0A811VA83"/>
<dbReference type="EMBL" id="CAJHJT010000056">
    <property type="protein sequence ID" value="CAD7013148.1"/>
    <property type="molecule type" value="Genomic_DNA"/>
</dbReference>
<feature type="region of interest" description="Disordered" evidence="1">
    <location>
        <begin position="1"/>
        <end position="43"/>
    </location>
</feature>
<organism evidence="2 3">
    <name type="scientific">Ceratitis capitata</name>
    <name type="common">Mediterranean fruit fly</name>
    <name type="synonym">Tephritis capitata</name>
    <dbReference type="NCBI Taxonomy" id="7213"/>
    <lineage>
        <taxon>Eukaryota</taxon>
        <taxon>Metazoa</taxon>
        <taxon>Ecdysozoa</taxon>
        <taxon>Arthropoda</taxon>
        <taxon>Hexapoda</taxon>
        <taxon>Insecta</taxon>
        <taxon>Pterygota</taxon>
        <taxon>Neoptera</taxon>
        <taxon>Endopterygota</taxon>
        <taxon>Diptera</taxon>
        <taxon>Brachycera</taxon>
        <taxon>Muscomorpha</taxon>
        <taxon>Tephritoidea</taxon>
        <taxon>Tephritidae</taxon>
        <taxon>Ceratitis</taxon>
        <taxon>Ceratitis</taxon>
    </lineage>
</organism>
<feature type="compositionally biased region" description="Basic and acidic residues" evidence="1">
    <location>
        <begin position="26"/>
        <end position="40"/>
    </location>
</feature>
<evidence type="ECO:0000313" key="2">
    <source>
        <dbReference type="EMBL" id="CAD7013148.1"/>
    </source>
</evidence>
<accession>A0A811VA83</accession>
<feature type="compositionally biased region" description="Basic residues" evidence="1">
    <location>
        <begin position="13"/>
        <end position="24"/>
    </location>
</feature>
<proteinExistence type="predicted"/>
<name>A0A811VA83_CERCA</name>
<dbReference type="Proteomes" id="UP000606786">
    <property type="component" value="Unassembled WGS sequence"/>
</dbReference>
<evidence type="ECO:0000313" key="3">
    <source>
        <dbReference type="Proteomes" id="UP000606786"/>
    </source>
</evidence>
<sequence length="70" mass="7667">SSGSAALVGMQHSSRKLANKRGKHAGQTDKRTNAQTDKRTNIQQTTKKCVNEILYRATNIQEPTNEAAVL</sequence>
<keyword evidence="3" id="KW-1185">Reference proteome</keyword>
<reference evidence="2" key="1">
    <citation type="submission" date="2020-11" db="EMBL/GenBank/DDBJ databases">
        <authorList>
            <person name="Whitehead M."/>
        </authorList>
    </citation>
    <scope>NUCLEOTIDE SEQUENCE</scope>
    <source>
        <strain evidence="2">EGII</strain>
    </source>
</reference>
<comment type="caution">
    <text evidence="2">The sequence shown here is derived from an EMBL/GenBank/DDBJ whole genome shotgun (WGS) entry which is preliminary data.</text>
</comment>
<protein>
    <submittedName>
        <fullName evidence="2">(Mediterranean fruit fly) hypothetical protein</fullName>
    </submittedName>
</protein>